<keyword evidence="5" id="KW-0862">Zinc</keyword>
<accession>A0A8R7TDR3</accession>
<gene>
    <name evidence="9" type="primary">LOC125535933</name>
</gene>
<dbReference type="EnsemblPlants" id="TuG1812G0200001420.01.T06">
    <property type="protein sequence ID" value="TuG1812G0200001420.01.T06"/>
    <property type="gene ID" value="TuG1812G0200001420.01"/>
</dbReference>
<dbReference type="InterPro" id="IPR001365">
    <property type="entry name" value="A_deaminase_dom"/>
</dbReference>
<evidence type="ECO:0000256" key="2">
    <source>
        <dbReference type="ARBA" id="ARBA00006676"/>
    </source>
</evidence>
<evidence type="ECO:0000256" key="5">
    <source>
        <dbReference type="ARBA" id="ARBA00022833"/>
    </source>
</evidence>
<dbReference type="PANTHER" id="PTHR11409">
    <property type="entry name" value="ADENOSINE DEAMINASE"/>
    <property type="match status" value="1"/>
</dbReference>
<comment type="similarity">
    <text evidence="2">Belongs to the metallo-dependent hydrolases superfamily. Adenosine and AMP deaminases family.</text>
</comment>
<comment type="cofactor">
    <cofactor evidence="1">
        <name>Zn(2+)</name>
        <dbReference type="ChEBI" id="CHEBI:29105"/>
    </cofactor>
</comment>
<protein>
    <recommendedName>
        <fullName evidence="8">Adenosine deaminase domain-containing protein</fullName>
    </recommendedName>
</protein>
<dbReference type="Gramene" id="TuG1812G0200001420.01.T06">
    <property type="protein sequence ID" value="TuG1812G0200001420.01.T06"/>
    <property type="gene ID" value="TuG1812G0200001420.01"/>
</dbReference>
<evidence type="ECO:0000256" key="3">
    <source>
        <dbReference type="ARBA" id="ARBA00022723"/>
    </source>
</evidence>
<dbReference type="GO" id="GO:0009117">
    <property type="term" value="P:nucleotide metabolic process"/>
    <property type="evidence" value="ECO:0007669"/>
    <property type="project" value="UniProtKB-KW"/>
</dbReference>
<organism evidence="9 10">
    <name type="scientific">Triticum urartu</name>
    <name type="common">Red wild einkorn</name>
    <name type="synonym">Crithodium urartu</name>
    <dbReference type="NCBI Taxonomy" id="4572"/>
    <lineage>
        <taxon>Eukaryota</taxon>
        <taxon>Viridiplantae</taxon>
        <taxon>Streptophyta</taxon>
        <taxon>Embryophyta</taxon>
        <taxon>Tracheophyta</taxon>
        <taxon>Spermatophyta</taxon>
        <taxon>Magnoliopsida</taxon>
        <taxon>Liliopsida</taxon>
        <taxon>Poales</taxon>
        <taxon>Poaceae</taxon>
        <taxon>BOP clade</taxon>
        <taxon>Pooideae</taxon>
        <taxon>Triticodae</taxon>
        <taxon>Triticeae</taxon>
        <taxon>Triticinae</taxon>
        <taxon>Triticum</taxon>
    </lineage>
</organism>
<dbReference type="Proteomes" id="UP000015106">
    <property type="component" value="Chromosome 2"/>
</dbReference>
<dbReference type="Pfam" id="PF00962">
    <property type="entry name" value="A_deaminase"/>
    <property type="match status" value="2"/>
</dbReference>
<evidence type="ECO:0000259" key="8">
    <source>
        <dbReference type="Pfam" id="PF00962"/>
    </source>
</evidence>
<reference evidence="10" key="1">
    <citation type="journal article" date="2013" name="Nature">
        <title>Draft genome of the wheat A-genome progenitor Triticum urartu.</title>
        <authorList>
            <person name="Ling H.Q."/>
            <person name="Zhao S."/>
            <person name="Liu D."/>
            <person name="Wang J."/>
            <person name="Sun H."/>
            <person name="Zhang C."/>
            <person name="Fan H."/>
            <person name="Li D."/>
            <person name="Dong L."/>
            <person name="Tao Y."/>
            <person name="Gao C."/>
            <person name="Wu H."/>
            <person name="Li Y."/>
            <person name="Cui Y."/>
            <person name="Guo X."/>
            <person name="Zheng S."/>
            <person name="Wang B."/>
            <person name="Yu K."/>
            <person name="Liang Q."/>
            <person name="Yang W."/>
            <person name="Lou X."/>
            <person name="Chen J."/>
            <person name="Feng M."/>
            <person name="Jian J."/>
            <person name="Zhang X."/>
            <person name="Luo G."/>
            <person name="Jiang Y."/>
            <person name="Liu J."/>
            <person name="Wang Z."/>
            <person name="Sha Y."/>
            <person name="Zhang B."/>
            <person name="Wu H."/>
            <person name="Tang D."/>
            <person name="Shen Q."/>
            <person name="Xue P."/>
            <person name="Zou S."/>
            <person name="Wang X."/>
            <person name="Liu X."/>
            <person name="Wang F."/>
            <person name="Yang Y."/>
            <person name="An X."/>
            <person name="Dong Z."/>
            <person name="Zhang K."/>
            <person name="Zhang X."/>
            <person name="Luo M.C."/>
            <person name="Dvorak J."/>
            <person name="Tong Y."/>
            <person name="Wang J."/>
            <person name="Yang H."/>
            <person name="Li Z."/>
            <person name="Wang D."/>
            <person name="Zhang A."/>
            <person name="Wang J."/>
        </authorList>
    </citation>
    <scope>NUCLEOTIDE SEQUENCE</scope>
    <source>
        <strain evidence="10">cv. G1812</strain>
    </source>
</reference>
<evidence type="ECO:0000256" key="4">
    <source>
        <dbReference type="ARBA" id="ARBA00022801"/>
    </source>
</evidence>
<name>A0A8R7TDR3_TRIUA</name>
<dbReference type="InterPro" id="IPR006330">
    <property type="entry name" value="Ado/ade_deaminase"/>
</dbReference>
<dbReference type="FunFam" id="3.20.20.140:FF:000050">
    <property type="entry name" value="Adenosine/AMP deaminase family protein"/>
    <property type="match status" value="1"/>
</dbReference>
<dbReference type="GO" id="GO:0004000">
    <property type="term" value="F:adenosine deaminase activity"/>
    <property type="evidence" value="ECO:0007669"/>
    <property type="project" value="TreeGrafter"/>
</dbReference>
<evidence type="ECO:0000313" key="9">
    <source>
        <dbReference type="EnsemblPlants" id="TuG1812G0200001327.01.T06"/>
    </source>
</evidence>
<dbReference type="GO" id="GO:0006154">
    <property type="term" value="P:adenosine catabolic process"/>
    <property type="evidence" value="ECO:0007669"/>
    <property type="project" value="TreeGrafter"/>
</dbReference>
<dbReference type="AlphaFoldDB" id="A0A8R7TDR3"/>
<dbReference type="Gene3D" id="3.20.20.140">
    <property type="entry name" value="Metal-dependent hydrolases"/>
    <property type="match status" value="2"/>
</dbReference>
<dbReference type="PANTHER" id="PTHR11409:SF42">
    <property type="entry name" value="ADENOSINE DEAMINASE-LIKE PROTEIN"/>
    <property type="match status" value="1"/>
</dbReference>
<keyword evidence="6" id="KW-0546">Nucleotide metabolism</keyword>
<keyword evidence="4" id="KW-0378">Hydrolase</keyword>
<keyword evidence="3" id="KW-0479">Metal-binding</keyword>
<sequence>METQTSEAEKEMREWCVALPKVELHAHLNGSVRNSTLLELAKELGDKGVIVLEDVKDVIMKNDRCLPECVRLFDLFHILTTDHDTVARIAKEVVGDFAAENVVYLEIRTPPKVNLAMEMKDQGVIGIDLSGNPVVGEWETYLPALEHAKELGIPTTIHCGEVPNRKEIQAMLDFCPQRLGHVCCLDDEEWKKLKSSVIPVEICLTSNVMTGGTPSLERHHFADLYNAKHPLSICTDDCGLFSTSLSNEYYLAASTFGLSKTELFRLAQGAVEFMFADDEVKKSLRAVFERAAAERLTS</sequence>
<dbReference type="EnsemblPlants" id="TuG1812G0200001327.01.T06">
    <property type="protein sequence ID" value="TuG1812G0200001327.01.T06"/>
    <property type="gene ID" value="TuG1812G0200001327.01"/>
</dbReference>
<proteinExistence type="inferred from homology"/>
<dbReference type="InterPro" id="IPR032466">
    <property type="entry name" value="Metal_Hydrolase"/>
</dbReference>
<dbReference type="GO" id="GO:0046103">
    <property type="term" value="P:inosine biosynthetic process"/>
    <property type="evidence" value="ECO:0007669"/>
    <property type="project" value="TreeGrafter"/>
</dbReference>
<dbReference type="CDD" id="cd00443">
    <property type="entry name" value="ADA_AMPD"/>
    <property type="match status" value="1"/>
</dbReference>
<dbReference type="Gramene" id="TuG1812G0200001327.01.T06">
    <property type="protein sequence ID" value="TuG1812G0200001327.01.T06"/>
    <property type="gene ID" value="TuG1812G0200001327.01"/>
</dbReference>
<comment type="catalytic activity">
    <reaction evidence="7">
        <text>N(6)-methyl-AMP + H2O + H(+) = IMP + methylamine</text>
        <dbReference type="Rhea" id="RHEA:16001"/>
        <dbReference type="ChEBI" id="CHEBI:15377"/>
        <dbReference type="ChEBI" id="CHEBI:15378"/>
        <dbReference type="ChEBI" id="CHEBI:58053"/>
        <dbReference type="ChEBI" id="CHEBI:59338"/>
        <dbReference type="ChEBI" id="CHEBI:144842"/>
    </reaction>
    <physiologicalReaction direction="left-to-right" evidence="7">
        <dbReference type="Rhea" id="RHEA:16002"/>
    </physiologicalReaction>
</comment>
<evidence type="ECO:0000256" key="6">
    <source>
        <dbReference type="ARBA" id="ARBA00023080"/>
    </source>
</evidence>
<evidence type="ECO:0000313" key="10">
    <source>
        <dbReference type="Proteomes" id="UP000015106"/>
    </source>
</evidence>
<dbReference type="GO" id="GO:0046872">
    <property type="term" value="F:metal ion binding"/>
    <property type="evidence" value="ECO:0007669"/>
    <property type="project" value="UniProtKB-KW"/>
</dbReference>
<feature type="domain" description="Adenosine deaminase" evidence="8">
    <location>
        <begin position="20"/>
        <end position="112"/>
    </location>
</feature>
<reference evidence="9" key="3">
    <citation type="submission" date="2022-06" db="UniProtKB">
        <authorList>
            <consortium name="EnsemblPlants"/>
        </authorList>
    </citation>
    <scope>IDENTIFICATION</scope>
</reference>
<evidence type="ECO:0000256" key="7">
    <source>
        <dbReference type="ARBA" id="ARBA00048787"/>
    </source>
</evidence>
<evidence type="ECO:0000256" key="1">
    <source>
        <dbReference type="ARBA" id="ARBA00001947"/>
    </source>
</evidence>
<reference evidence="9" key="2">
    <citation type="submission" date="2018-03" db="EMBL/GenBank/DDBJ databases">
        <title>The Triticum urartu genome reveals the dynamic nature of wheat genome evolution.</title>
        <authorList>
            <person name="Ling H."/>
            <person name="Ma B."/>
            <person name="Shi X."/>
            <person name="Liu H."/>
            <person name="Dong L."/>
            <person name="Sun H."/>
            <person name="Cao Y."/>
            <person name="Gao Q."/>
            <person name="Zheng S."/>
            <person name="Li Y."/>
            <person name="Yu Y."/>
            <person name="Du H."/>
            <person name="Qi M."/>
            <person name="Li Y."/>
            <person name="Yu H."/>
            <person name="Cui Y."/>
            <person name="Wang N."/>
            <person name="Chen C."/>
            <person name="Wu H."/>
            <person name="Zhao Y."/>
            <person name="Zhang J."/>
            <person name="Li Y."/>
            <person name="Zhou W."/>
            <person name="Zhang B."/>
            <person name="Hu W."/>
            <person name="Eijk M."/>
            <person name="Tang J."/>
            <person name="Witsenboer H."/>
            <person name="Zhao S."/>
            <person name="Li Z."/>
            <person name="Zhang A."/>
            <person name="Wang D."/>
            <person name="Liang C."/>
        </authorList>
    </citation>
    <scope>NUCLEOTIDE SEQUENCE [LARGE SCALE GENOMIC DNA]</scope>
    <source>
        <strain evidence="9">cv. G1812</strain>
    </source>
</reference>
<keyword evidence="10" id="KW-1185">Reference proteome</keyword>
<dbReference type="SUPFAM" id="SSF51556">
    <property type="entry name" value="Metallo-dependent hydrolases"/>
    <property type="match status" value="1"/>
</dbReference>
<feature type="domain" description="Adenosine deaminase" evidence="8">
    <location>
        <begin position="114"/>
        <end position="285"/>
    </location>
</feature>